<accession>A0A9D2AX73</accession>
<reference evidence="2" key="2">
    <citation type="submission" date="2021-04" db="EMBL/GenBank/DDBJ databases">
        <authorList>
            <person name="Gilroy R."/>
        </authorList>
    </citation>
    <scope>NUCLEOTIDE SEQUENCE</scope>
    <source>
        <strain evidence="2">1719</strain>
    </source>
</reference>
<evidence type="ECO:0000256" key="1">
    <source>
        <dbReference type="SAM" id="Phobius"/>
    </source>
</evidence>
<keyword evidence="1" id="KW-0812">Transmembrane</keyword>
<dbReference type="Proteomes" id="UP000824156">
    <property type="component" value="Unassembled WGS sequence"/>
</dbReference>
<feature type="transmembrane region" description="Helical" evidence="1">
    <location>
        <begin position="6"/>
        <end position="26"/>
    </location>
</feature>
<dbReference type="AlphaFoldDB" id="A0A9D2AX73"/>
<comment type="caution">
    <text evidence="2">The sequence shown here is derived from an EMBL/GenBank/DDBJ whole genome shotgun (WGS) entry which is preliminary data.</text>
</comment>
<protein>
    <submittedName>
        <fullName evidence="2">DoxX family protein</fullName>
    </submittedName>
</protein>
<keyword evidence="1" id="KW-1133">Transmembrane helix</keyword>
<name>A0A9D2AX73_9SPHI</name>
<sequence length="52" mass="5920">MSNSSLAILWFCRVFVGLLFIFSGLIKANDPIGFGLKLEEYFLVFKTTFLDP</sequence>
<evidence type="ECO:0000313" key="3">
    <source>
        <dbReference type="Proteomes" id="UP000824156"/>
    </source>
</evidence>
<keyword evidence="1" id="KW-0472">Membrane</keyword>
<reference evidence="2" key="1">
    <citation type="journal article" date="2021" name="PeerJ">
        <title>Extensive microbial diversity within the chicken gut microbiome revealed by metagenomics and culture.</title>
        <authorList>
            <person name="Gilroy R."/>
            <person name="Ravi A."/>
            <person name="Getino M."/>
            <person name="Pursley I."/>
            <person name="Horton D.L."/>
            <person name="Alikhan N.F."/>
            <person name="Baker D."/>
            <person name="Gharbi K."/>
            <person name="Hall N."/>
            <person name="Watson M."/>
            <person name="Adriaenssens E.M."/>
            <person name="Foster-Nyarko E."/>
            <person name="Jarju S."/>
            <person name="Secka A."/>
            <person name="Antonio M."/>
            <person name="Oren A."/>
            <person name="Chaudhuri R.R."/>
            <person name="La Ragione R."/>
            <person name="Hildebrand F."/>
            <person name="Pallen M.J."/>
        </authorList>
    </citation>
    <scope>NUCLEOTIDE SEQUENCE</scope>
    <source>
        <strain evidence="2">1719</strain>
    </source>
</reference>
<dbReference type="EMBL" id="DXEZ01000020">
    <property type="protein sequence ID" value="HIX53542.1"/>
    <property type="molecule type" value="Genomic_DNA"/>
</dbReference>
<gene>
    <name evidence="2" type="ORF">H9853_00825</name>
</gene>
<feature type="non-terminal residue" evidence="2">
    <location>
        <position position="52"/>
    </location>
</feature>
<proteinExistence type="predicted"/>
<evidence type="ECO:0000313" key="2">
    <source>
        <dbReference type="EMBL" id="HIX53542.1"/>
    </source>
</evidence>
<organism evidence="2 3">
    <name type="scientific">Candidatus Sphingobacterium stercoripullorum</name>
    <dbReference type="NCBI Taxonomy" id="2838759"/>
    <lineage>
        <taxon>Bacteria</taxon>
        <taxon>Pseudomonadati</taxon>
        <taxon>Bacteroidota</taxon>
        <taxon>Sphingobacteriia</taxon>
        <taxon>Sphingobacteriales</taxon>
        <taxon>Sphingobacteriaceae</taxon>
        <taxon>Sphingobacterium</taxon>
    </lineage>
</organism>